<keyword evidence="7" id="KW-1185">Reference proteome</keyword>
<dbReference type="PROSITE" id="PS51077">
    <property type="entry name" value="HTH_ICLR"/>
    <property type="match status" value="1"/>
</dbReference>
<evidence type="ECO:0000259" key="5">
    <source>
        <dbReference type="PROSITE" id="PS51078"/>
    </source>
</evidence>
<feature type="domain" description="IclR-ED" evidence="5">
    <location>
        <begin position="77"/>
        <end position="259"/>
    </location>
</feature>
<keyword evidence="1" id="KW-0805">Transcription regulation</keyword>
<dbReference type="EMBL" id="JAVFCB010000006">
    <property type="protein sequence ID" value="MDQ4214542.1"/>
    <property type="molecule type" value="Genomic_DNA"/>
</dbReference>
<sequence length="264" mass="27939">MNTTQPANPRNNSASLRKALAILQHLGDAAGEDQSLGQISTALDLNKSTVTRLLQPLLETSFVEAGDAPSTYRLSWQNARLGQAYLGSLRPDRDMHQTLVDLSAATRETTHLVRASTTNVVYIDKVDSPYAVRMVSRIGNVQPMYSTSVGKCILAHAGDDLIAAVVAAGMPPRTPATITTEAALRAELALIRERGWAIDDVENEDGIRCVAAPVFDASGECSLAISVSGPVSRVPSERVAALAPLVTTAAGDISRRLGAASPVR</sequence>
<gene>
    <name evidence="6" type="ORF">RBR11_11525</name>
</gene>
<dbReference type="SUPFAM" id="SSF46785">
    <property type="entry name" value="Winged helix' DNA-binding domain"/>
    <property type="match status" value="1"/>
</dbReference>
<dbReference type="PROSITE" id="PS51078">
    <property type="entry name" value="ICLR_ED"/>
    <property type="match status" value="1"/>
</dbReference>
<dbReference type="SMART" id="SM00346">
    <property type="entry name" value="HTH_ICLR"/>
    <property type="match status" value="1"/>
</dbReference>
<name>A0ABU0XHD4_9MICO</name>
<dbReference type="Pfam" id="PF01614">
    <property type="entry name" value="IclR_C"/>
    <property type="match status" value="1"/>
</dbReference>
<evidence type="ECO:0000256" key="3">
    <source>
        <dbReference type="ARBA" id="ARBA00023163"/>
    </source>
</evidence>
<dbReference type="InterPro" id="IPR005471">
    <property type="entry name" value="Tscrpt_reg_IclR_N"/>
</dbReference>
<dbReference type="PANTHER" id="PTHR30136">
    <property type="entry name" value="HELIX-TURN-HELIX TRANSCRIPTIONAL REGULATOR, ICLR FAMILY"/>
    <property type="match status" value="1"/>
</dbReference>
<accession>A0ABU0XHD4</accession>
<keyword evidence="2" id="KW-0238">DNA-binding</keyword>
<evidence type="ECO:0000256" key="2">
    <source>
        <dbReference type="ARBA" id="ARBA00023125"/>
    </source>
</evidence>
<dbReference type="InterPro" id="IPR036390">
    <property type="entry name" value="WH_DNA-bd_sf"/>
</dbReference>
<comment type="caution">
    <text evidence="6">The sequence shown here is derived from an EMBL/GenBank/DDBJ whole genome shotgun (WGS) entry which is preliminary data.</text>
</comment>
<evidence type="ECO:0000259" key="4">
    <source>
        <dbReference type="PROSITE" id="PS51077"/>
    </source>
</evidence>
<keyword evidence="3" id="KW-0804">Transcription</keyword>
<dbReference type="Proteomes" id="UP001230289">
    <property type="component" value="Unassembled WGS sequence"/>
</dbReference>
<evidence type="ECO:0000313" key="6">
    <source>
        <dbReference type="EMBL" id="MDQ4214542.1"/>
    </source>
</evidence>
<organism evidence="6 7">
    <name type="scientific">Microbacterium capsulatum</name>
    <dbReference type="NCBI Taxonomy" id="3041921"/>
    <lineage>
        <taxon>Bacteria</taxon>
        <taxon>Bacillati</taxon>
        <taxon>Actinomycetota</taxon>
        <taxon>Actinomycetes</taxon>
        <taxon>Micrococcales</taxon>
        <taxon>Microbacteriaceae</taxon>
        <taxon>Microbacterium</taxon>
    </lineage>
</organism>
<dbReference type="InterPro" id="IPR014757">
    <property type="entry name" value="Tscrpt_reg_IclR_C"/>
</dbReference>
<dbReference type="Gene3D" id="3.30.450.40">
    <property type="match status" value="1"/>
</dbReference>
<dbReference type="InterPro" id="IPR050707">
    <property type="entry name" value="HTH_MetabolicPath_Reg"/>
</dbReference>
<feature type="domain" description="HTH iclR-type" evidence="4">
    <location>
        <begin position="13"/>
        <end position="76"/>
    </location>
</feature>
<dbReference type="RefSeq" id="WP_308489486.1">
    <property type="nucleotide sequence ID" value="NZ_JAVFCB010000006.1"/>
</dbReference>
<dbReference type="Gene3D" id="1.10.10.10">
    <property type="entry name" value="Winged helix-like DNA-binding domain superfamily/Winged helix DNA-binding domain"/>
    <property type="match status" value="1"/>
</dbReference>
<proteinExistence type="predicted"/>
<evidence type="ECO:0000256" key="1">
    <source>
        <dbReference type="ARBA" id="ARBA00023015"/>
    </source>
</evidence>
<dbReference type="SUPFAM" id="SSF55781">
    <property type="entry name" value="GAF domain-like"/>
    <property type="match status" value="1"/>
</dbReference>
<dbReference type="InterPro" id="IPR036388">
    <property type="entry name" value="WH-like_DNA-bd_sf"/>
</dbReference>
<reference evidence="6 7" key="1">
    <citation type="submission" date="2023-08" db="EMBL/GenBank/DDBJ databases">
        <title>Microbacterium sp. nov., isolated from a waste landfill.</title>
        <authorList>
            <person name="Wen W."/>
        </authorList>
    </citation>
    <scope>NUCLEOTIDE SEQUENCE [LARGE SCALE GENOMIC DNA]</scope>
    <source>
        <strain evidence="6 7">ASV81</strain>
    </source>
</reference>
<dbReference type="PANTHER" id="PTHR30136:SF24">
    <property type="entry name" value="HTH-TYPE TRANSCRIPTIONAL REPRESSOR ALLR"/>
    <property type="match status" value="1"/>
</dbReference>
<dbReference type="Pfam" id="PF09339">
    <property type="entry name" value="HTH_IclR"/>
    <property type="match status" value="1"/>
</dbReference>
<evidence type="ECO:0000313" key="7">
    <source>
        <dbReference type="Proteomes" id="UP001230289"/>
    </source>
</evidence>
<dbReference type="InterPro" id="IPR029016">
    <property type="entry name" value="GAF-like_dom_sf"/>
</dbReference>
<protein>
    <submittedName>
        <fullName evidence="6">IclR family transcriptional regulator</fullName>
    </submittedName>
</protein>